<dbReference type="Pfam" id="PF04194">
    <property type="entry name" value="PDCD2_C"/>
    <property type="match status" value="1"/>
</dbReference>
<keyword evidence="3" id="KW-1185">Reference proteome</keyword>
<protein>
    <recommendedName>
        <fullName evidence="1">Programmed cell death protein 2 C-terminal domain-containing protein</fullName>
    </recommendedName>
</protein>
<dbReference type="PANTHER" id="PTHR47762:SF2">
    <property type="entry name" value="OS04G0640800 PROTEIN"/>
    <property type="match status" value="1"/>
</dbReference>
<dbReference type="GO" id="GO:0005737">
    <property type="term" value="C:cytoplasm"/>
    <property type="evidence" value="ECO:0007669"/>
    <property type="project" value="InterPro"/>
</dbReference>
<evidence type="ECO:0000313" key="3">
    <source>
        <dbReference type="Proteomes" id="UP001141806"/>
    </source>
</evidence>
<dbReference type="PANTHER" id="PTHR47762">
    <property type="entry name" value="OSJNBB0079B02.4 PROTEIN"/>
    <property type="match status" value="1"/>
</dbReference>
<name>A0A9Q0JZU3_9MAGN</name>
<reference evidence="2" key="1">
    <citation type="journal article" date="2023" name="Plant J.">
        <title>The genome of the king protea, Protea cynaroides.</title>
        <authorList>
            <person name="Chang J."/>
            <person name="Duong T.A."/>
            <person name="Schoeman C."/>
            <person name="Ma X."/>
            <person name="Roodt D."/>
            <person name="Barker N."/>
            <person name="Li Z."/>
            <person name="Van de Peer Y."/>
            <person name="Mizrachi E."/>
        </authorList>
    </citation>
    <scope>NUCLEOTIDE SEQUENCE</scope>
    <source>
        <tissue evidence="2">Young leaves</tissue>
    </source>
</reference>
<dbReference type="EMBL" id="JAMYWD010000010">
    <property type="protein sequence ID" value="KAJ4958624.1"/>
    <property type="molecule type" value="Genomic_DNA"/>
</dbReference>
<evidence type="ECO:0000313" key="2">
    <source>
        <dbReference type="EMBL" id="KAJ4958624.1"/>
    </source>
</evidence>
<dbReference type="OrthoDB" id="366284at2759"/>
<sequence>MLLKVSKNNTKQFSKDSRYSYGGKPLLATKEFGVPGICALCGAPRHYEMQLMPALLFFLRDASDGSSTHLPDWNWMTLIVYTCSKNCSRWSNDEKSNTGGWTLVKEAIIIHNEASLHGSARVSCLS</sequence>
<gene>
    <name evidence="2" type="ORF">NE237_025735</name>
</gene>
<organism evidence="2 3">
    <name type="scientific">Protea cynaroides</name>
    <dbReference type="NCBI Taxonomy" id="273540"/>
    <lineage>
        <taxon>Eukaryota</taxon>
        <taxon>Viridiplantae</taxon>
        <taxon>Streptophyta</taxon>
        <taxon>Embryophyta</taxon>
        <taxon>Tracheophyta</taxon>
        <taxon>Spermatophyta</taxon>
        <taxon>Magnoliopsida</taxon>
        <taxon>Proteales</taxon>
        <taxon>Proteaceae</taxon>
        <taxon>Protea</taxon>
    </lineage>
</organism>
<dbReference type="AlphaFoldDB" id="A0A9Q0JZU3"/>
<comment type="caution">
    <text evidence="2">The sequence shown here is derived from an EMBL/GenBank/DDBJ whole genome shotgun (WGS) entry which is preliminary data.</text>
</comment>
<accession>A0A9Q0JZU3</accession>
<dbReference type="InterPro" id="IPR007320">
    <property type="entry name" value="PDCD2_C"/>
</dbReference>
<evidence type="ECO:0000259" key="1">
    <source>
        <dbReference type="Pfam" id="PF04194"/>
    </source>
</evidence>
<feature type="domain" description="Programmed cell death protein 2 C-terminal" evidence="1">
    <location>
        <begin position="18"/>
        <end position="110"/>
    </location>
</feature>
<proteinExistence type="predicted"/>
<dbReference type="Proteomes" id="UP001141806">
    <property type="component" value="Unassembled WGS sequence"/>
</dbReference>